<dbReference type="Proteomes" id="UP000237271">
    <property type="component" value="Unassembled WGS sequence"/>
</dbReference>
<proteinExistence type="predicted"/>
<evidence type="ECO:0000313" key="1">
    <source>
        <dbReference type="EMBL" id="POM64539.1"/>
    </source>
</evidence>
<dbReference type="OrthoDB" id="96835at2759"/>
<accession>A0A2P4XG62</accession>
<comment type="caution">
    <text evidence="1">The sequence shown here is derived from an EMBL/GenBank/DDBJ whole genome shotgun (WGS) entry which is preliminary data.</text>
</comment>
<evidence type="ECO:0000313" key="2">
    <source>
        <dbReference type="Proteomes" id="UP000237271"/>
    </source>
</evidence>
<keyword evidence="2" id="KW-1185">Reference proteome</keyword>
<name>A0A2P4XG62_9STRA</name>
<organism evidence="1 2">
    <name type="scientific">Phytophthora palmivora</name>
    <dbReference type="NCBI Taxonomy" id="4796"/>
    <lineage>
        <taxon>Eukaryota</taxon>
        <taxon>Sar</taxon>
        <taxon>Stramenopiles</taxon>
        <taxon>Oomycota</taxon>
        <taxon>Peronosporomycetes</taxon>
        <taxon>Peronosporales</taxon>
        <taxon>Peronosporaceae</taxon>
        <taxon>Phytophthora</taxon>
    </lineage>
</organism>
<reference evidence="1 2" key="1">
    <citation type="journal article" date="2017" name="Genome Biol. Evol.">
        <title>Phytophthora megakarya and P. palmivora, closely related causal agents of cacao black pod rot, underwent increases in genome sizes and gene numbers by different mechanisms.</title>
        <authorList>
            <person name="Ali S.S."/>
            <person name="Shao J."/>
            <person name="Lary D.J."/>
            <person name="Kronmiller B."/>
            <person name="Shen D."/>
            <person name="Strem M.D."/>
            <person name="Amoako-Attah I."/>
            <person name="Akrofi A.Y."/>
            <person name="Begoude B.A."/>
            <person name="Ten Hoopen G.M."/>
            <person name="Coulibaly K."/>
            <person name="Kebe B.I."/>
            <person name="Melnick R.L."/>
            <person name="Guiltinan M.J."/>
            <person name="Tyler B.M."/>
            <person name="Meinhardt L.W."/>
            <person name="Bailey B.A."/>
        </authorList>
    </citation>
    <scope>NUCLEOTIDE SEQUENCE [LARGE SCALE GENOMIC DNA]</scope>
    <source>
        <strain evidence="2">sbr112.9</strain>
    </source>
</reference>
<dbReference type="EMBL" id="NCKW01011082">
    <property type="protein sequence ID" value="POM64539.1"/>
    <property type="molecule type" value="Genomic_DNA"/>
</dbReference>
<protein>
    <submittedName>
        <fullName evidence="1">Uncharacterized protein</fullName>
    </submittedName>
</protein>
<gene>
    <name evidence="1" type="ORF">PHPALM_19913</name>
</gene>
<sequence>MSASSMTRSAIHTWADEKEEDKGYHAKAVLISLEMITVLHRSVSCWFKAVSSFTFYRMCRINEVLALQWKNISL</sequence>
<dbReference type="AlphaFoldDB" id="A0A2P4XG62"/>